<proteinExistence type="predicted"/>
<protein>
    <submittedName>
        <fullName evidence="1">Uncharacterized protein</fullName>
    </submittedName>
</protein>
<comment type="caution">
    <text evidence="1">The sequence shown here is derived from an EMBL/GenBank/DDBJ whole genome shotgun (WGS) entry which is preliminary data.</text>
</comment>
<dbReference type="AlphaFoldDB" id="A0AAP0WMA7"/>
<reference evidence="1 2" key="1">
    <citation type="journal article" date="2024" name="Plant J.">
        <title>Genome sequences and population genomics reveal climatic adaptation and genomic divergence between two closely related sweetgum species.</title>
        <authorList>
            <person name="Xu W.Q."/>
            <person name="Ren C.Q."/>
            <person name="Zhang X.Y."/>
            <person name="Comes H.P."/>
            <person name="Liu X.H."/>
            <person name="Li Y.G."/>
            <person name="Kettle C.J."/>
            <person name="Jalonen R."/>
            <person name="Gaisberger H."/>
            <person name="Ma Y.Z."/>
            <person name="Qiu Y.X."/>
        </authorList>
    </citation>
    <scope>NUCLEOTIDE SEQUENCE [LARGE SCALE GENOMIC DNA]</scope>
    <source>
        <strain evidence="1">Hangzhou</strain>
    </source>
</reference>
<dbReference type="Proteomes" id="UP001415857">
    <property type="component" value="Unassembled WGS sequence"/>
</dbReference>
<evidence type="ECO:0000313" key="1">
    <source>
        <dbReference type="EMBL" id="KAK9274027.1"/>
    </source>
</evidence>
<evidence type="ECO:0000313" key="2">
    <source>
        <dbReference type="Proteomes" id="UP001415857"/>
    </source>
</evidence>
<gene>
    <name evidence="1" type="ORF">L1049_018841</name>
</gene>
<organism evidence="1 2">
    <name type="scientific">Liquidambar formosana</name>
    <name type="common">Formosan gum</name>
    <dbReference type="NCBI Taxonomy" id="63359"/>
    <lineage>
        <taxon>Eukaryota</taxon>
        <taxon>Viridiplantae</taxon>
        <taxon>Streptophyta</taxon>
        <taxon>Embryophyta</taxon>
        <taxon>Tracheophyta</taxon>
        <taxon>Spermatophyta</taxon>
        <taxon>Magnoliopsida</taxon>
        <taxon>eudicotyledons</taxon>
        <taxon>Gunneridae</taxon>
        <taxon>Pentapetalae</taxon>
        <taxon>Saxifragales</taxon>
        <taxon>Altingiaceae</taxon>
        <taxon>Liquidambar</taxon>
    </lineage>
</organism>
<dbReference type="EMBL" id="JBBPBK010000012">
    <property type="protein sequence ID" value="KAK9274027.1"/>
    <property type="molecule type" value="Genomic_DNA"/>
</dbReference>
<accession>A0AAP0WMA7</accession>
<name>A0AAP0WMA7_LIQFO</name>
<keyword evidence="2" id="KW-1185">Reference proteome</keyword>
<sequence>MLEAKAVNGHVCISIERHKDQISKLEKSATKHEWHTRTCKSRKKKKIYIYIYTHTNQSQMQFIGSSHKISLRFFVKQLASINNASSTFNKFNIQQDIQNKAMIQSSINFGKQKKKINKFNRHREIERAINSTYLQLLHET</sequence>